<evidence type="ECO:0000313" key="8">
    <source>
        <dbReference type="EMBL" id="NMM44499.1"/>
    </source>
</evidence>
<evidence type="ECO:0000256" key="5">
    <source>
        <dbReference type="ARBA" id="ARBA00023163"/>
    </source>
</evidence>
<keyword evidence="9" id="KW-1185">Reference proteome</keyword>
<dbReference type="InterPro" id="IPR007627">
    <property type="entry name" value="RNA_pol_sigma70_r2"/>
</dbReference>
<evidence type="ECO:0000256" key="3">
    <source>
        <dbReference type="ARBA" id="ARBA00023082"/>
    </source>
</evidence>
<evidence type="ECO:0000259" key="6">
    <source>
        <dbReference type="Pfam" id="PF04542"/>
    </source>
</evidence>
<dbReference type="EMBL" id="JABBNT010000002">
    <property type="protein sequence ID" value="NMM44499.1"/>
    <property type="molecule type" value="Genomic_DNA"/>
</dbReference>
<dbReference type="InterPro" id="IPR013324">
    <property type="entry name" value="RNA_pol_sigma_r3/r4-like"/>
</dbReference>
<reference evidence="8 9" key="1">
    <citation type="submission" date="2020-04" db="EMBL/GenBank/DDBJ databases">
        <title>Rhodospirillaceae bacterium KN72 isolated from deep sea.</title>
        <authorList>
            <person name="Zhang D.-C."/>
        </authorList>
    </citation>
    <scope>NUCLEOTIDE SEQUENCE [LARGE SCALE GENOMIC DNA]</scope>
    <source>
        <strain evidence="8 9">KN72</strain>
    </source>
</reference>
<name>A0A7Y0HGM0_9PROT</name>
<dbReference type="Gene3D" id="1.10.10.10">
    <property type="entry name" value="Winged helix-like DNA-binding domain superfamily/Winged helix DNA-binding domain"/>
    <property type="match status" value="1"/>
</dbReference>
<dbReference type="AlphaFoldDB" id="A0A7Y0HGM0"/>
<dbReference type="GO" id="GO:0003677">
    <property type="term" value="F:DNA binding"/>
    <property type="evidence" value="ECO:0007669"/>
    <property type="project" value="UniProtKB-KW"/>
</dbReference>
<accession>A0A7Y0HGM0</accession>
<evidence type="ECO:0000256" key="1">
    <source>
        <dbReference type="ARBA" id="ARBA00010641"/>
    </source>
</evidence>
<keyword evidence="2" id="KW-0805">Transcription regulation</keyword>
<dbReference type="GO" id="GO:0006352">
    <property type="term" value="P:DNA-templated transcription initiation"/>
    <property type="evidence" value="ECO:0007669"/>
    <property type="project" value="InterPro"/>
</dbReference>
<comment type="similarity">
    <text evidence="1">Belongs to the sigma-70 factor family. ECF subfamily.</text>
</comment>
<organism evidence="8 9">
    <name type="scientific">Pacificispira spongiicola</name>
    <dbReference type="NCBI Taxonomy" id="2729598"/>
    <lineage>
        <taxon>Bacteria</taxon>
        <taxon>Pseudomonadati</taxon>
        <taxon>Pseudomonadota</taxon>
        <taxon>Alphaproteobacteria</taxon>
        <taxon>Rhodospirillales</taxon>
        <taxon>Rhodospirillaceae</taxon>
        <taxon>Pacificispira</taxon>
    </lineage>
</organism>
<dbReference type="InterPro" id="IPR036388">
    <property type="entry name" value="WH-like_DNA-bd_sf"/>
</dbReference>
<dbReference type="Proteomes" id="UP000539372">
    <property type="component" value="Unassembled WGS sequence"/>
</dbReference>
<dbReference type="Gene3D" id="1.10.1740.10">
    <property type="match status" value="1"/>
</dbReference>
<comment type="caution">
    <text evidence="8">The sequence shown here is derived from an EMBL/GenBank/DDBJ whole genome shotgun (WGS) entry which is preliminary data.</text>
</comment>
<dbReference type="RefSeq" id="WP_169624780.1">
    <property type="nucleotide sequence ID" value="NZ_JABBNT010000002.1"/>
</dbReference>
<evidence type="ECO:0000259" key="7">
    <source>
        <dbReference type="Pfam" id="PF08281"/>
    </source>
</evidence>
<dbReference type="InterPro" id="IPR039425">
    <property type="entry name" value="RNA_pol_sigma-70-like"/>
</dbReference>
<feature type="domain" description="RNA polymerase sigma factor 70 region 4 type 2" evidence="7">
    <location>
        <begin position="135"/>
        <end position="187"/>
    </location>
</feature>
<dbReference type="GO" id="GO:0016987">
    <property type="term" value="F:sigma factor activity"/>
    <property type="evidence" value="ECO:0007669"/>
    <property type="project" value="UniProtKB-KW"/>
</dbReference>
<gene>
    <name evidence="8" type="ORF">HH303_08410</name>
</gene>
<evidence type="ECO:0000313" key="9">
    <source>
        <dbReference type="Proteomes" id="UP000539372"/>
    </source>
</evidence>
<dbReference type="PANTHER" id="PTHR43133:SF8">
    <property type="entry name" value="RNA POLYMERASE SIGMA FACTOR HI_1459-RELATED"/>
    <property type="match status" value="1"/>
</dbReference>
<keyword evidence="3" id="KW-0731">Sigma factor</keyword>
<dbReference type="SUPFAM" id="SSF88659">
    <property type="entry name" value="Sigma3 and sigma4 domains of RNA polymerase sigma factors"/>
    <property type="match status" value="1"/>
</dbReference>
<dbReference type="PANTHER" id="PTHR43133">
    <property type="entry name" value="RNA POLYMERASE ECF-TYPE SIGMA FACTO"/>
    <property type="match status" value="1"/>
</dbReference>
<protein>
    <submittedName>
        <fullName evidence="8">Sigma-70 family RNA polymerase sigma factor</fullName>
    </submittedName>
</protein>
<dbReference type="Pfam" id="PF08281">
    <property type="entry name" value="Sigma70_r4_2"/>
    <property type="match status" value="1"/>
</dbReference>
<evidence type="ECO:0000256" key="2">
    <source>
        <dbReference type="ARBA" id="ARBA00023015"/>
    </source>
</evidence>
<dbReference type="NCBIfam" id="TIGR02937">
    <property type="entry name" value="sigma70-ECF"/>
    <property type="match status" value="1"/>
</dbReference>
<dbReference type="InterPro" id="IPR014284">
    <property type="entry name" value="RNA_pol_sigma-70_dom"/>
</dbReference>
<keyword evidence="4" id="KW-0238">DNA-binding</keyword>
<dbReference type="InterPro" id="IPR013249">
    <property type="entry name" value="RNA_pol_sigma70_r4_t2"/>
</dbReference>
<proteinExistence type="inferred from homology"/>
<dbReference type="CDD" id="cd06171">
    <property type="entry name" value="Sigma70_r4"/>
    <property type="match status" value="1"/>
</dbReference>
<feature type="domain" description="RNA polymerase sigma-70 region 2" evidence="6">
    <location>
        <begin position="35"/>
        <end position="106"/>
    </location>
</feature>
<dbReference type="SUPFAM" id="SSF88946">
    <property type="entry name" value="Sigma2 domain of RNA polymerase sigma factors"/>
    <property type="match status" value="1"/>
</dbReference>
<dbReference type="Pfam" id="PF04542">
    <property type="entry name" value="Sigma70_r2"/>
    <property type="match status" value="1"/>
</dbReference>
<keyword evidence="5" id="KW-0804">Transcription</keyword>
<dbReference type="InterPro" id="IPR013325">
    <property type="entry name" value="RNA_pol_sigma_r2"/>
</dbReference>
<evidence type="ECO:0000256" key="4">
    <source>
        <dbReference type="ARBA" id="ARBA00023125"/>
    </source>
</evidence>
<sequence length="199" mass="21947">MRPPISKPSVVVVQQGDGDLLEAATAGEPGAFRSLLDRYADRVFANCYRVLGNRTDAEDATQESFARLWKVLSPGAKAAAPDRDALGWLLRTSRNLCIDKLRRGKRWVADDDKIAMTADDAPNAEAQRQASDRQNRVRQVLSGLPDRQRVAIALVHFDGLPQADAADSLGISVDALESLLARGRRTLKQRLMSEREDLL</sequence>